<comment type="caution">
    <text evidence="5">The sequence shown here is derived from an EMBL/GenBank/DDBJ whole genome shotgun (WGS) entry which is preliminary data.</text>
</comment>
<sequence length="178" mass="19956">MTDSSPEPEEETPVRPPFYSFVDGVAEVVSREDVASDSVTPRLSLMMRRVNQLMSDDATRRVYRPHGWSHAGFRICIALWVMGPMASHRVTAMTNMGRATVSAALKRISDEGLVIKEPSPDDLRSVHVRLTPLGEEKIRESYAVHLAGEHEWLDALTPAEKHMLLMLLEKLAANAPRR</sequence>
<evidence type="ECO:0000313" key="5">
    <source>
        <dbReference type="EMBL" id="GGD29165.1"/>
    </source>
</evidence>
<name>A0A916Y326_9MICO</name>
<evidence type="ECO:0000259" key="4">
    <source>
        <dbReference type="PROSITE" id="PS50995"/>
    </source>
</evidence>
<dbReference type="AlphaFoldDB" id="A0A916Y326"/>
<evidence type="ECO:0000256" key="2">
    <source>
        <dbReference type="ARBA" id="ARBA00023125"/>
    </source>
</evidence>
<keyword evidence="6" id="KW-1185">Reference proteome</keyword>
<dbReference type="PANTHER" id="PTHR42756">
    <property type="entry name" value="TRANSCRIPTIONAL REGULATOR, MARR"/>
    <property type="match status" value="1"/>
</dbReference>
<organism evidence="5 6">
    <name type="scientific">Microbacterium faecale</name>
    <dbReference type="NCBI Taxonomy" id="1804630"/>
    <lineage>
        <taxon>Bacteria</taxon>
        <taxon>Bacillati</taxon>
        <taxon>Actinomycetota</taxon>
        <taxon>Actinomycetes</taxon>
        <taxon>Micrococcales</taxon>
        <taxon>Microbacteriaceae</taxon>
        <taxon>Microbacterium</taxon>
    </lineage>
</organism>
<dbReference type="RefSeq" id="WP_188710881.1">
    <property type="nucleotide sequence ID" value="NZ_BMHO01000001.1"/>
</dbReference>
<dbReference type="Proteomes" id="UP000633205">
    <property type="component" value="Unassembled WGS sequence"/>
</dbReference>
<proteinExistence type="predicted"/>
<keyword evidence="1" id="KW-0805">Transcription regulation</keyword>
<reference evidence="5" key="1">
    <citation type="journal article" date="2014" name="Int. J. Syst. Evol. Microbiol.">
        <title>Complete genome sequence of Corynebacterium casei LMG S-19264T (=DSM 44701T), isolated from a smear-ripened cheese.</title>
        <authorList>
            <consortium name="US DOE Joint Genome Institute (JGI-PGF)"/>
            <person name="Walter F."/>
            <person name="Albersmeier A."/>
            <person name="Kalinowski J."/>
            <person name="Ruckert C."/>
        </authorList>
    </citation>
    <scope>NUCLEOTIDE SEQUENCE</scope>
    <source>
        <strain evidence="5">CGMCC 1.15152</strain>
    </source>
</reference>
<feature type="domain" description="HTH marR-type" evidence="4">
    <location>
        <begin position="40"/>
        <end position="173"/>
    </location>
</feature>
<evidence type="ECO:0000313" key="6">
    <source>
        <dbReference type="Proteomes" id="UP000633205"/>
    </source>
</evidence>
<dbReference type="GO" id="GO:0003677">
    <property type="term" value="F:DNA binding"/>
    <property type="evidence" value="ECO:0007669"/>
    <property type="project" value="UniProtKB-KW"/>
</dbReference>
<gene>
    <name evidence="5" type="ORF">GCM10010915_06630</name>
</gene>
<dbReference type="GO" id="GO:0003700">
    <property type="term" value="F:DNA-binding transcription factor activity"/>
    <property type="evidence" value="ECO:0007669"/>
    <property type="project" value="InterPro"/>
</dbReference>
<dbReference type="Gene3D" id="1.10.10.10">
    <property type="entry name" value="Winged helix-like DNA-binding domain superfamily/Winged helix DNA-binding domain"/>
    <property type="match status" value="1"/>
</dbReference>
<dbReference type="InterPro" id="IPR000835">
    <property type="entry name" value="HTH_MarR-typ"/>
</dbReference>
<dbReference type="Pfam" id="PF13463">
    <property type="entry name" value="HTH_27"/>
    <property type="match status" value="1"/>
</dbReference>
<dbReference type="PROSITE" id="PS50995">
    <property type="entry name" value="HTH_MARR_2"/>
    <property type="match status" value="1"/>
</dbReference>
<dbReference type="InterPro" id="IPR036388">
    <property type="entry name" value="WH-like_DNA-bd_sf"/>
</dbReference>
<accession>A0A916Y326</accession>
<evidence type="ECO:0000256" key="3">
    <source>
        <dbReference type="ARBA" id="ARBA00023163"/>
    </source>
</evidence>
<keyword evidence="3" id="KW-0804">Transcription</keyword>
<reference evidence="5" key="2">
    <citation type="submission" date="2020-09" db="EMBL/GenBank/DDBJ databases">
        <authorList>
            <person name="Sun Q."/>
            <person name="Zhou Y."/>
        </authorList>
    </citation>
    <scope>NUCLEOTIDE SEQUENCE</scope>
    <source>
        <strain evidence="5">CGMCC 1.15152</strain>
    </source>
</reference>
<protein>
    <recommendedName>
        <fullName evidence="4">HTH marR-type domain-containing protein</fullName>
    </recommendedName>
</protein>
<dbReference type="SMART" id="SM00347">
    <property type="entry name" value="HTH_MARR"/>
    <property type="match status" value="1"/>
</dbReference>
<dbReference type="InterPro" id="IPR036390">
    <property type="entry name" value="WH_DNA-bd_sf"/>
</dbReference>
<keyword evidence="2" id="KW-0238">DNA-binding</keyword>
<dbReference type="SUPFAM" id="SSF46785">
    <property type="entry name" value="Winged helix' DNA-binding domain"/>
    <property type="match status" value="1"/>
</dbReference>
<dbReference type="EMBL" id="BMHO01000001">
    <property type="protein sequence ID" value="GGD29165.1"/>
    <property type="molecule type" value="Genomic_DNA"/>
</dbReference>
<dbReference type="PANTHER" id="PTHR42756:SF1">
    <property type="entry name" value="TRANSCRIPTIONAL REPRESSOR OF EMRAB OPERON"/>
    <property type="match status" value="1"/>
</dbReference>
<evidence type="ECO:0000256" key="1">
    <source>
        <dbReference type="ARBA" id="ARBA00023015"/>
    </source>
</evidence>